<dbReference type="InterPro" id="IPR042115">
    <property type="entry name" value="PriA_3primeBD_sf"/>
</dbReference>
<evidence type="ECO:0000256" key="1">
    <source>
        <dbReference type="ARBA" id="ARBA00022741"/>
    </source>
</evidence>
<dbReference type="Proteomes" id="UP001501295">
    <property type="component" value="Unassembled WGS sequence"/>
</dbReference>
<evidence type="ECO:0000259" key="5">
    <source>
        <dbReference type="Pfam" id="PF17764"/>
    </source>
</evidence>
<dbReference type="RefSeq" id="WP_345373817.1">
    <property type="nucleotide sequence ID" value="NZ_BAABLM010000001.1"/>
</dbReference>
<evidence type="ECO:0000256" key="4">
    <source>
        <dbReference type="SAM" id="MobiDB-lite"/>
    </source>
</evidence>
<keyword evidence="1" id="KW-0547">Nucleotide-binding</keyword>
<protein>
    <submittedName>
        <fullName evidence="6">Primosomal protein N</fullName>
    </submittedName>
</protein>
<keyword evidence="3" id="KW-0238">DNA-binding</keyword>
<reference evidence="7" key="1">
    <citation type="journal article" date="2019" name="Int. J. Syst. Evol. Microbiol.">
        <title>The Global Catalogue of Microorganisms (GCM) 10K type strain sequencing project: providing services to taxonomists for standard genome sequencing and annotation.</title>
        <authorList>
            <consortium name="The Broad Institute Genomics Platform"/>
            <consortium name="The Broad Institute Genome Sequencing Center for Infectious Disease"/>
            <person name="Wu L."/>
            <person name="Ma J."/>
        </authorList>
    </citation>
    <scope>NUCLEOTIDE SEQUENCE [LARGE SCALE GENOMIC DNA]</scope>
    <source>
        <strain evidence="7">JCM 18956</strain>
    </source>
</reference>
<dbReference type="Gene3D" id="3.40.50.300">
    <property type="entry name" value="P-loop containing nucleotide triphosphate hydrolases"/>
    <property type="match status" value="1"/>
</dbReference>
<gene>
    <name evidence="6" type="ORF">GCM10025780_09750</name>
</gene>
<accession>A0ABP8VSE0</accession>
<dbReference type="InterPro" id="IPR027417">
    <property type="entry name" value="P-loop_NTPase"/>
</dbReference>
<evidence type="ECO:0000256" key="2">
    <source>
        <dbReference type="ARBA" id="ARBA00022840"/>
    </source>
</evidence>
<keyword evidence="2" id="KW-0067">ATP-binding</keyword>
<feature type="domain" description="Primosomal protein N' 3' DNA-binding" evidence="5">
    <location>
        <begin position="7"/>
        <end position="108"/>
    </location>
</feature>
<feature type="region of interest" description="Disordered" evidence="4">
    <location>
        <begin position="139"/>
        <end position="161"/>
    </location>
</feature>
<dbReference type="Pfam" id="PF17764">
    <property type="entry name" value="PriA_3primeBD"/>
    <property type="match status" value="1"/>
</dbReference>
<sequence>MPRSIARVLVDTPLPQLDRLFDYAVPARLEGQVGPGMRVKVPLRSAGRMADAFVVELASTSEHEGSLSEIEDLISPVPVLAPEVWRLARAVSDRAGGSASDVLRLAVPTRQVRVEKAWLAARAAAEEAGVRAAAADASAGGDAEGVHPTLSASPGTGPATGPAEVTEVAVDGYRSTDLAAAVRARGRLALDAVPLLVELPGDGGWVGQWAVTLAQLASVALSDGDNAILAVPDYRDQQQLVSALEAVVPPERIVRLDSKQSNPDRYRAMLRARGDDALVLVGNRSVLLAPSERLGLIAVWDDGDPLFSEPLSPYVHARDTALVRCEQQKPALVFAGHARSTDVQRLVEIGWLAEVTPDPRYQPRVIPTTQQGSREGFAANARIPSAAWIEAKAGVEFGPVLVQVAHPGYAPRLACAECGDTARCLRCSGPLQKKSANAVPSCNWCGALAVGWRCATCEGTTFRSVGTGAGRTADELGRAFPGVRVIVSDGTRPITHVDDEPAIVVATRGAEPIAPGGYRAVLLLDGERMLARESLRVAEDCLRWWANATALAARRAPVFLVGVGGALASSLATWNLARFASGELADRRHLRFPPAIRVATVTGRTETVEKALAALPPEIAKETLGPVDVEGGTVRAIVRFDFAHGHEVATVLRGQVIRAATDRRRIPGDPRGSSARKTVPTLKVRFDDVEPFSD</sequence>
<dbReference type="Gene3D" id="3.40.1440.60">
    <property type="entry name" value="PriA, 3(prime) DNA-binding domain"/>
    <property type="match status" value="1"/>
</dbReference>
<evidence type="ECO:0000313" key="6">
    <source>
        <dbReference type="EMBL" id="GAA4668840.1"/>
    </source>
</evidence>
<proteinExistence type="predicted"/>
<keyword evidence="7" id="KW-1185">Reference proteome</keyword>
<dbReference type="EMBL" id="BAABLM010000001">
    <property type="protein sequence ID" value="GAA4668840.1"/>
    <property type="molecule type" value="Genomic_DNA"/>
</dbReference>
<evidence type="ECO:0000313" key="7">
    <source>
        <dbReference type="Proteomes" id="UP001501295"/>
    </source>
</evidence>
<dbReference type="PANTHER" id="PTHR30580">
    <property type="entry name" value="PRIMOSOMAL PROTEIN N"/>
    <property type="match status" value="1"/>
</dbReference>
<dbReference type="PANTHER" id="PTHR30580:SF0">
    <property type="entry name" value="PRIMOSOMAL PROTEIN N"/>
    <property type="match status" value="1"/>
</dbReference>
<comment type="caution">
    <text evidence="6">The sequence shown here is derived from an EMBL/GenBank/DDBJ whole genome shotgun (WGS) entry which is preliminary data.</text>
</comment>
<organism evidence="6 7">
    <name type="scientific">Frondihabitans cladoniiphilus</name>
    <dbReference type="NCBI Taxonomy" id="715785"/>
    <lineage>
        <taxon>Bacteria</taxon>
        <taxon>Bacillati</taxon>
        <taxon>Actinomycetota</taxon>
        <taxon>Actinomycetes</taxon>
        <taxon>Micrococcales</taxon>
        <taxon>Microbacteriaceae</taxon>
        <taxon>Frondihabitans</taxon>
    </lineage>
</organism>
<evidence type="ECO:0000256" key="3">
    <source>
        <dbReference type="ARBA" id="ARBA00023125"/>
    </source>
</evidence>
<dbReference type="InterPro" id="IPR041222">
    <property type="entry name" value="PriA_3primeBD"/>
</dbReference>
<name>A0ABP8VSE0_9MICO</name>